<dbReference type="EMBL" id="CBKE010000009">
    <property type="protein sequence ID" value="CDF04055.1"/>
    <property type="molecule type" value="Genomic_DNA"/>
</dbReference>
<name>R7MTY4_MEGEL</name>
<organism evidence="1">
    <name type="scientific">Megasphaera elsdenii CAG:570</name>
    <dbReference type="NCBI Taxonomy" id="1263087"/>
    <lineage>
        <taxon>Bacteria</taxon>
        <taxon>Bacillati</taxon>
        <taxon>Bacillota</taxon>
        <taxon>Negativicutes</taxon>
        <taxon>Veillonellales</taxon>
        <taxon>Veillonellaceae</taxon>
        <taxon>Megasphaera</taxon>
    </lineage>
</organism>
<proteinExistence type="predicted"/>
<dbReference type="AlphaFoldDB" id="R7MTY4"/>
<reference evidence="1" key="1">
    <citation type="submission" date="2012-11" db="EMBL/GenBank/DDBJ databases">
        <title>Dependencies among metagenomic species, viruses, plasmids and units of genetic variation.</title>
        <authorList>
            <person name="Nielsen H.B."/>
            <person name="Almeida M."/>
            <person name="Juncker A.S."/>
            <person name="Rasmussen S."/>
            <person name="Li J."/>
            <person name="Sunagawa S."/>
            <person name="Plichta D."/>
            <person name="Gautier L."/>
            <person name="Le Chatelier E."/>
            <person name="Peletier E."/>
            <person name="Bonde I."/>
            <person name="Nielsen T."/>
            <person name="Manichanh C."/>
            <person name="Arumugam M."/>
            <person name="Batto J."/>
            <person name="Santos M.B.Q.D."/>
            <person name="Blom N."/>
            <person name="Borruel N."/>
            <person name="Burgdorf K.S."/>
            <person name="Boumezbeur F."/>
            <person name="Casellas F."/>
            <person name="Dore J."/>
            <person name="Guarner F."/>
            <person name="Hansen T."/>
            <person name="Hildebrand F."/>
            <person name="Kaas R.S."/>
            <person name="Kennedy S."/>
            <person name="Kristiansen K."/>
            <person name="Kultima J.R."/>
            <person name="Leonard P."/>
            <person name="Levenez F."/>
            <person name="Lund O."/>
            <person name="Moumen B."/>
            <person name="Le Paslier D."/>
            <person name="Pons N."/>
            <person name="Pedersen O."/>
            <person name="Prifti E."/>
            <person name="Qin J."/>
            <person name="Raes J."/>
            <person name="Tap J."/>
            <person name="Tims S."/>
            <person name="Ussery D.W."/>
            <person name="Yamada T."/>
            <person name="MetaHit consortium"/>
            <person name="Renault P."/>
            <person name="Sicheritz-Ponten T."/>
            <person name="Bork P."/>
            <person name="Wang J."/>
            <person name="Brunak S."/>
            <person name="Ehrlich S.D."/>
        </authorList>
    </citation>
    <scope>NUCLEOTIDE SEQUENCE [LARGE SCALE GENOMIC DNA]</scope>
</reference>
<evidence type="ECO:0008006" key="2">
    <source>
        <dbReference type="Google" id="ProtNLM"/>
    </source>
</evidence>
<comment type="caution">
    <text evidence="1">The sequence shown here is derived from an EMBL/GenBank/DDBJ whole genome shotgun (WGS) entry which is preliminary data.</text>
</comment>
<dbReference type="Pfam" id="PF06995">
    <property type="entry name" value="Phage_P2_GpU"/>
    <property type="match status" value="1"/>
</dbReference>
<evidence type="ECO:0000313" key="1">
    <source>
        <dbReference type="EMBL" id="CDF04055.1"/>
    </source>
</evidence>
<protein>
    <recommendedName>
        <fullName evidence="2">Phage P2 GpU</fullName>
    </recommendedName>
</protein>
<dbReference type="InterPro" id="IPR009734">
    <property type="entry name" value="Myoviridae_GpU"/>
</dbReference>
<sequence>MYIGYFGTVIFGVAEHYLVTPDDVERSGEARWQTHDVILKKPVPQFIGPGQEELSFKLHLMTLYNAMPSQQLAKLREMRDTGIVCPLIIGGMPVSQNYWYIESIDEADAVYNAYGKIIAITANVKLKEYDTTNTDEESTLNKVGRIYNGITTLFGRGGL</sequence>
<accession>R7MTY4</accession>
<gene>
    <name evidence="1" type="ORF">BN715_00429</name>
</gene>
<dbReference type="Proteomes" id="UP000017908">
    <property type="component" value="Unassembled WGS sequence"/>
</dbReference>